<protein>
    <recommendedName>
        <fullName evidence="2">histidine kinase</fullName>
        <ecNumber evidence="2">2.7.13.3</ecNumber>
    </recommendedName>
</protein>
<dbReference type="InterPro" id="IPR036097">
    <property type="entry name" value="HisK_dim/P_sf"/>
</dbReference>
<keyword evidence="6" id="KW-1185">Reference proteome</keyword>
<dbReference type="SUPFAM" id="SSF47384">
    <property type="entry name" value="Homodimeric domain of signal transducing histidine kinase"/>
    <property type="match status" value="1"/>
</dbReference>
<name>A0ABX7M554_9RHOO</name>
<feature type="domain" description="Histidine kinase" evidence="4">
    <location>
        <begin position="252"/>
        <end position="482"/>
    </location>
</feature>
<dbReference type="SMART" id="SM00387">
    <property type="entry name" value="HATPase_c"/>
    <property type="match status" value="1"/>
</dbReference>
<dbReference type="InterPro" id="IPR036890">
    <property type="entry name" value="HATPase_C_sf"/>
</dbReference>
<dbReference type="RefSeq" id="WP_206254475.1">
    <property type="nucleotide sequence ID" value="NZ_CP071060.1"/>
</dbReference>
<accession>A0ABX7M554</accession>
<dbReference type="InterPro" id="IPR003018">
    <property type="entry name" value="GAF"/>
</dbReference>
<evidence type="ECO:0000313" key="5">
    <source>
        <dbReference type="EMBL" id="QSI76881.1"/>
    </source>
</evidence>
<dbReference type="InterPro" id="IPR005467">
    <property type="entry name" value="His_kinase_dom"/>
</dbReference>
<dbReference type="PROSITE" id="PS50109">
    <property type="entry name" value="HIS_KIN"/>
    <property type="match status" value="1"/>
</dbReference>
<evidence type="ECO:0000256" key="2">
    <source>
        <dbReference type="ARBA" id="ARBA00012438"/>
    </source>
</evidence>
<dbReference type="Pfam" id="PF01590">
    <property type="entry name" value="GAF"/>
    <property type="match status" value="1"/>
</dbReference>
<proteinExistence type="predicted"/>
<dbReference type="PANTHER" id="PTHR43065:SF42">
    <property type="entry name" value="TWO-COMPONENT SENSOR PPRA"/>
    <property type="match status" value="1"/>
</dbReference>
<comment type="catalytic activity">
    <reaction evidence="1">
        <text>ATP + protein L-histidine = ADP + protein N-phospho-L-histidine.</text>
        <dbReference type="EC" id="2.7.13.3"/>
    </reaction>
</comment>
<dbReference type="CDD" id="cd00082">
    <property type="entry name" value="HisKA"/>
    <property type="match status" value="1"/>
</dbReference>
<dbReference type="SMART" id="SM00065">
    <property type="entry name" value="GAF"/>
    <property type="match status" value="1"/>
</dbReference>
<organism evidence="5 6">
    <name type="scientific">Niveibacterium microcysteis</name>
    <dbReference type="NCBI Taxonomy" id="2811415"/>
    <lineage>
        <taxon>Bacteria</taxon>
        <taxon>Pseudomonadati</taxon>
        <taxon>Pseudomonadota</taxon>
        <taxon>Betaproteobacteria</taxon>
        <taxon>Rhodocyclales</taxon>
        <taxon>Rhodocyclaceae</taxon>
        <taxon>Niveibacterium</taxon>
    </lineage>
</organism>
<dbReference type="Pfam" id="PF02518">
    <property type="entry name" value="HATPase_c"/>
    <property type="match status" value="1"/>
</dbReference>
<evidence type="ECO:0000256" key="3">
    <source>
        <dbReference type="ARBA" id="ARBA00022553"/>
    </source>
</evidence>
<dbReference type="PANTHER" id="PTHR43065">
    <property type="entry name" value="SENSOR HISTIDINE KINASE"/>
    <property type="match status" value="1"/>
</dbReference>
<evidence type="ECO:0000259" key="4">
    <source>
        <dbReference type="PROSITE" id="PS50109"/>
    </source>
</evidence>
<dbReference type="SUPFAM" id="SSF55874">
    <property type="entry name" value="ATPase domain of HSP90 chaperone/DNA topoisomerase II/histidine kinase"/>
    <property type="match status" value="1"/>
</dbReference>
<dbReference type="InterPro" id="IPR029016">
    <property type="entry name" value="GAF-like_dom_sf"/>
</dbReference>
<dbReference type="SUPFAM" id="SSF55781">
    <property type="entry name" value="GAF domain-like"/>
    <property type="match status" value="1"/>
</dbReference>
<dbReference type="Gene3D" id="1.10.287.130">
    <property type="match status" value="1"/>
</dbReference>
<dbReference type="EMBL" id="CP071060">
    <property type="protein sequence ID" value="QSI76881.1"/>
    <property type="molecule type" value="Genomic_DNA"/>
</dbReference>
<dbReference type="InterPro" id="IPR003661">
    <property type="entry name" value="HisK_dim/P_dom"/>
</dbReference>
<gene>
    <name evidence="5" type="ORF">JY500_20930</name>
</gene>
<dbReference type="Proteomes" id="UP000663570">
    <property type="component" value="Chromosome"/>
</dbReference>
<dbReference type="EC" id="2.7.13.3" evidence="2"/>
<reference evidence="5 6" key="1">
    <citation type="submission" date="2021-02" db="EMBL/GenBank/DDBJ databases">
        <title>Niveibacterium changnyeongensis HC41.</title>
        <authorList>
            <person name="Kang M."/>
        </authorList>
    </citation>
    <scope>NUCLEOTIDE SEQUENCE [LARGE SCALE GENOMIC DNA]</scope>
    <source>
        <strain evidence="5 6">HC41</strain>
    </source>
</reference>
<sequence length="486" mass="51778">MSASVELGRLECPERGSELLALQNDILEAVARGKPLHDTLDLLCRGVELLAGDVRCTVLLLEGTHLRHGAAPSVPDEYVRAIDGVEIGPAVGSCGTAAYRGEAVEVTDIANDPLWTPYKHLALPHGLRACWSTPIRARAGAILGTFALYFAACRGAGAFHRDAVRASTHLAAIAIERAAMDEAERRRGAELAESNARYEQLNYTLEQRVAERTRDLDQRNVELAQAFEDLQRAQSALLEARRLASLARMVAGIAHELNTPLGNARVLATTLLSRCEEFGELAQGSLRRSDIRAFITDVSEAAVLMEQAIASAVASVGSFKAVAVEQPASVRSAFSVSDTLQYIAHLFAPALRALRGTLVLDAPSGLMLDSYPAALQQVLSSVVDNALVHGLAGRGDARLELGANLVAEGVEIIVRDNGAGIAADQIDKVFDPFFTTRLAQGSSGLGLHVAYNLVHGVLGGDIRLESQPDVGTTVTIRLPLSAPLRT</sequence>
<evidence type="ECO:0000256" key="1">
    <source>
        <dbReference type="ARBA" id="ARBA00000085"/>
    </source>
</evidence>
<keyword evidence="3" id="KW-0597">Phosphoprotein</keyword>
<dbReference type="InterPro" id="IPR003594">
    <property type="entry name" value="HATPase_dom"/>
</dbReference>
<dbReference type="PRINTS" id="PR00344">
    <property type="entry name" value="BCTRLSENSOR"/>
</dbReference>
<evidence type="ECO:0000313" key="6">
    <source>
        <dbReference type="Proteomes" id="UP000663570"/>
    </source>
</evidence>
<dbReference type="InterPro" id="IPR004358">
    <property type="entry name" value="Sig_transdc_His_kin-like_C"/>
</dbReference>
<dbReference type="Gene3D" id="3.30.565.10">
    <property type="entry name" value="Histidine kinase-like ATPase, C-terminal domain"/>
    <property type="match status" value="1"/>
</dbReference>
<dbReference type="Gene3D" id="3.30.450.40">
    <property type="match status" value="1"/>
</dbReference>